<protein>
    <recommendedName>
        <fullName evidence="3">DUF4156 domain-containing protein</fullName>
    </recommendedName>
</protein>
<dbReference type="EMBL" id="CAADFH010000018">
    <property type="protein sequence ID" value="VFJ91784.1"/>
    <property type="molecule type" value="Genomic_DNA"/>
</dbReference>
<gene>
    <name evidence="2" type="ORF">BECKLFY1418A_GA0070994_101818</name>
</gene>
<accession>A0A450UGY6</accession>
<proteinExistence type="predicted"/>
<dbReference type="AlphaFoldDB" id="A0A450UGY6"/>
<name>A0A450UGY6_9GAMM</name>
<evidence type="ECO:0008006" key="3">
    <source>
        <dbReference type="Google" id="ProtNLM"/>
    </source>
</evidence>
<evidence type="ECO:0000256" key="1">
    <source>
        <dbReference type="SAM" id="SignalP"/>
    </source>
</evidence>
<evidence type="ECO:0000313" key="2">
    <source>
        <dbReference type="EMBL" id="VFJ91784.1"/>
    </source>
</evidence>
<feature type="chain" id="PRO_5019016844" description="DUF4156 domain-containing protein" evidence="1">
    <location>
        <begin position="23"/>
        <end position="114"/>
    </location>
</feature>
<sequence length="114" mass="12446">MRFIVIVGMIAGSMGLVGCASAPYVPSGQARYVLVEKSGGVVALPRRESDRSHALYMIRSKCGTQYEIVREEEVEVGEIERVSNQASNGGNSSVGSSVIVREKKVEYRISYKCK</sequence>
<dbReference type="PROSITE" id="PS51257">
    <property type="entry name" value="PROKAR_LIPOPROTEIN"/>
    <property type="match status" value="1"/>
</dbReference>
<organism evidence="2">
    <name type="scientific">Candidatus Kentrum sp. LFY</name>
    <dbReference type="NCBI Taxonomy" id="2126342"/>
    <lineage>
        <taxon>Bacteria</taxon>
        <taxon>Pseudomonadati</taxon>
        <taxon>Pseudomonadota</taxon>
        <taxon>Gammaproteobacteria</taxon>
        <taxon>Candidatus Kentrum</taxon>
    </lineage>
</organism>
<feature type="signal peptide" evidence="1">
    <location>
        <begin position="1"/>
        <end position="22"/>
    </location>
</feature>
<keyword evidence="1" id="KW-0732">Signal</keyword>
<reference evidence="2" key="1">
    <citation type="submission" date="2019-02" db="EMBL/GenBank/DDBJ databases">
        <authorList>
            <person name="Gruber-Vodicka R. H."/>
            <person name="Seah K. B. B."/>
        </authorList>
    </citation>
    <scope>NUCLEOTIDE SEQUENCE</scope>
    <source>
        <strain evidence="2">BECK_M6</strain>
    </source>
</reference>